<dbReference type="Pfam" id="PF04956">
    <property type="entry name" value="TrbC"/>
    <property type="match status" value="1"/>
</dbReference>
<dbReference type="EMBL" id="WFLM01000010">
    <property type="protein sequence ID" value="KAB8035649.1"/>
    <property type="molecule type" value="Genomic_DNA"/>
</dbReference>
<proteinExistence type="predicted"/>
<evidence type="ECO:0008006" key="4">
    <source>
        <dbReference type="Google" id="ProtNLM"/>
    </source>
</evidence>
<evidence type="ECO:0000313" key="3">
    <source>
        <dbReference type="Proteomes" id="UP000437748"/>
    </source>
</evidence>
<dbReference type="Proteomes" id="UP000437748">
    <property type="component" value="Unassembled WGS sequence"/>
</dbReference>
<keyword evidence="1" id="KW-0812">Transmembrane</keyword>
<organism evidence="2 3">
    <name type="scientific">Silvanigrella paludirubra</name>
    <dbReference type="NCBI Taxonomy" id="2499159"/>
    <lineage>
        <taxon>Bacteria</taxon>
        <taxon>Pseudomonadati</taxon>
        <taxon>Bdellovibrionota</taxon>
        <taxon>Oligoflexia</taxon>
        <taxon>Silvanigrellales</taxon>
        <taxon>Silvanigrellaceae</taxon>
        <taxon>Silvanigrella</taxon>
    </lineage>
</organism>
<feature type="transmembrane region" description="Helical" evidence="1">
    <location>
        <begin position="46"/>
        <end position="66"/>
    </location>
</feature>
<protein>
    <recommendedName>
        <fullName evidence="4">Conjugal transfer protein TrbC</fullName>
    </recommendedName>
</protein>
<geneLocation type="plasmid" evidence="2">
    <name>unnamed</name>
</geneLocation>
<evidence type="ECO:0000313" key="2">
    <source>
        <dbReference type="EMBL" id="KAB8035649.1"/>
    </source>
</evidence>
<reference evidence="2 3" key="1">
    <citation type="submission" date="2019-10" db="EMBL/GenBank/DDBJ databases">
        <title>New species of Slilvanegrellaceae.</title>
        <authorList>
            <person name="Pitt A."/>
            <person name="Hahn M.W."/>
        </authorList>
    </citation>
    <scope>NUCLEOTIDE SEQUENCE [LARGE SCALE GENOMIC DNA]</scope>
    <source>
        <strain evidence="2 3">SP-Ram-0.45-NSY-1</strain>
        <plasmid evidence="2">unnamed</plasmid>
    </source>
</reference>
<dbReference type="RefSeq" id="WP_153417837.1">
    <property type="nucleotide sequence ID" value="NZ_CM018765.1"/>
</dbReference>
<keyword evidence="3" id="KW-1185">Reference proteome</keyword>
<accession>A0A6N6VMP8</accession>
<feature type="transmembrane region" description="Helical" evidence="1">
    <location>
        <begin position="78"/>
        <end position="101"/>
    </location>
</feature>
<sequence>MLLKKIIRSFVVLQMSILSSKAFSSNGASGAGLPWEAAIDKIQQSLFYVGGSLILIGILWAGYAFLISDNKEAGFRRLIGTVIGGAIILGAKGIVSTLLGAQF</sequence>
<name>A0A6N6VMP8_9BACT</name>
<keyword evidence="1" id="KW-0472">Membrane</keyword>
<keyword evidence="2" id="KW-0614">Plasmid</keyword>
<dbReference type="AlphaFoldDB" id="A0A6N6VMP8"/>
<dbReference type="InterPro" id="IPR007039">
    <property type="entry name" value="TrbC/VirB2"/>
</dbReference>
<dbReference type="OrthoDB" id="9814329at2"/>
<keyword evidence="1" id="KW-1133">Transmembrane helix</keyword>
<comment type="caution">
    <text evidence="2">The sequence shown here is derived from an EMBL/GenBank/DDBJ whole genome shotgun (WGS) entry which is preliminary data.</text>
</comment>
<gene>
    <name evidence="2" type="ORF">GCL60_17015</name>
</gene>
<evidence type="ECO:0000256" key="1">
    <source>
        <dbReference type="SAM" id="Phobius"/>
    </source>
</evidence>